<reference evidence="1 2" key="1">
    <citation type="submission" date="2024-01" db="EMBL/GenBank/DDBJ databases">
        <title>A draft genome for a cacao thread blight-causing isolate of Paramarasmius palmivorus.</title>
        <authorList>
            <person name="Baruah I.K."/>
            <person name="Bukari Y."/>
            <person name="Amoako-Attah I."/>
            <person name="Meinhardt L.W."/>
            <person name="Bailey B.A."/>
            <person name="Cohen S.P."/>
        </authorList>
    </citation>
    <scope>NUCLEOTIDE SEQUENCE [LARGE SCALE GENOMIC DNA]</scope>
    <source>
        <strain evidence="1 2">GH-12</strain>
    </source>
</reference>
<dbReference type="AlphaFoldDB" id="A0AAW0DKV0"/>
<dbReference type="EMBL" id="JAYKXP010000012">
    <property type="protein sequence ID" value="KAK7051591.1"/>
    <property type="molecule type" value="Genomic_DNA"/>
</dbReference>
<protein>
    <recommendedName>
        <fullName evidence="3">F-box domain-containing protein</fullName>
    </recommendedName>
</protein>
<gene>
    <name evidence="1" type="ORF">VNI00_004570</name>
</gene>
<evidence type="ECO:0000313" key="2">
    <source>
        <dbReference type="Proteomes" id="UP001383192"/>
    </source>
</evidence>
<keyword evidence="2" id="KW-1185">Reference proteome</keyword>
<organism evidence="1 2">
    <name type="scientific">Paramarasmius palmivorus</name>
    <dbReference type="NCBI Taxonomy" id="297713"/>
    <lineage>
        <taxon>Eukaryota</taxon>
        <taxon>Fungi</taxon>
        <taxon>Dikarya</taxon>
        <taxon>Basidiomycota</taxon>
        <taxon>Agaricomycotina</taxon>
        <taxon>Agaricomycetes</taxon>
        <taxon>Agaricomycetidae</taxon>
        <taxon>Agaricales</taxon>
        <taxon>Marasmiineae</taxon>
        <taxon>Marasmiaceae</taxon>
        <taxon>Paramarasmius</taxon>
    </lineage>
</organism>
<sequence>MPPEEPGSTTVHPNRFVVSDSRTETRGLTLEHNSKSPIFRLPIEVLAYILQLCVPTADNIHHYYYPRRARYRWLAFTHVCRFWRTIAIENSMMWSQLDFNVPELAREMIQRSNPSPMDIHFPLPSMTKKSIKHAMSAFLEALSCAPRIRVLKLKLSRAALSLIQPYMINRMPSLQSVSISCTPEWNGTMNQTALLGPNFQGGHEAPDRLTHLQLERCHTVWTYRAPFTDLISLHIDGAPGSRPIEEAFYTMLRRLTQLKDLKLGIYALPQARHVALPPVAFPKLDYLSLRSSIPEIANCRRVVDNISFPTNQAAIKLSISSPPDHIQHVQSATLSDISSVLGFVSRQARSIISVSLYPKGGEGLDCEAWCAELLDCSEFSCSISGPPDLSIQLKTRGLDIVIAAIRAISRTSESISALRIGGFMPELDYVRFLEPLVHLSQLKRLFVVSCDTSAEVLAALSTASVDRLAMPALEVMVFIDIQEYGGFLQSLIAYLDKRIEYGAHLPMIMTNDNEEPISYQTLHRWMLSLEDEP</sequence>
<dbReference type="SUPFAM" id="SSF52047">
    <property type="entry name" value="RNI-like"/>
    <property type="match status" value="1"/>
</dbReference>
<dbReference type="Proteomes" id="UP001383192">
    <property type="component" value="Unassembled WGS sequence"/>
</dbReference>
<evidence type="ECO:0000313" key="1">
    <source>
        <dbReference type="EMBL" id="KAK7051591.1"/>
    </source>
</evidence>
<accession>A0AAW0DKV0</accession>
<dbReference type="Gene3D" id="3.80.10.10">
    <property type="entry name" value="Ribonuclease Inhibitor"/>
    <property type="match status" value="1"/>
</dbReference>
<proteinExistence type="predicted"/>
<evidence type="ECO:0008006" key="3">
    <source>
        <dbReference type="Google" id="ProtNLM"/>
    </source>
</evidence>
<dbReference type="InterPro" id="IPR032675">
    <property type="entry name" value="LRR_dom_sf"/>
</dbReference>
<comment type="caution">
    <text evidence="1">The sequence shown here is derived from an EMBL/GenBank/DDBJ whole genome shotgun (WGS) entry which is preliminary data.</text>
</comment>
<name>A0AAW0DKV0_9AGAR</name>